<keyword evidence="1" id="KW-0732">Signal</keyword>
<accession>A0AAD2H8A5</accession>
<sequence>MRFTSFISLALVAPLVSASVLPRSVSSKHGVINAPTAGTVVAAGSSFPFSYQDSNWCQSGYSPISVWLTDSAPTTASINATDGSLLSSKHYYGRFLIANFGLPSIGNPPPPASLTLPALPASQLPGSSLYVVVVETGNGCPPGNVPAQYAVTSKLVVFA</sequence>
<evidence type="ECO:0000313" key="4">
    <source>
        <dbReference type="Proteomes" id="UP001295794"/>
    </source>
</evidence>
<organism evidence="3 4">
    <name type="scientific">Mycena citricolor</name>
    <dbReference type="NCBI Taxonomy" id="2018698"/>
    <lineage>
        <taxon>Eukaryota</taxon>
        <taxon>Fungi</taxon>
        <taxon>Dikarya</taxon>
        <taxon>Basidiomycota</taxon>
        <taxon>Agaricomycotina</taxon>
        <taxon>Agaricomycetes</taxon>
        <taxon>Agaricomycetidae</taxon>
        <taxon>Agaricales</taxon>
        <taxon>Marasmiineae</taxon>
        <taxon>Mycenaceae</taxon>
        <taxon>Mycena</taxon>
    </lineage>
</organism>
<gene>
    <name evidence="2" type="ORF">MYCIT1_LOCUS11959</name>
    <name evidence="3" type="ORF">MYCIT1_LOCUS12860</name>
</gene>
<evidence type="ECO:0000256" key="1">
    <source>
        <dbReference type="SAM" id="SignalP"/>
    </source>
</evidence>
<dbReference type="EMBL" id="CAVNYO010000138">
    <property type="protein sequence ID" value="CAK5268672.1"/>
    <property type="molecule type" value="Genomic_DNA"/>
</dbReference>
<name>A0AAD2H8A5_9AGAR</name>
<evidence type="ECO:0000313" key="3">
    <source>
        <dbReference type="EMBL" id="CAK5269267.1"/>
    </source>
</evidence>
<reference evidence="3" key="1">
    <citation type="submission" date="2023-11" db="EMBL/GenBank/DDBJ databases">
        <authorList>
            <person name="De Vega J J."/>
            <person name="De Vega J J."/>
        </authorList>
    </citation>
    <scope>NUCLEOTIDE SEQUENCE</scope>
</reference>
<dbReference type="Proteomes" id="UP001295794">
    <property type="component" value="Unassembled WGS sequence"/>
</dbReference>
<feature type="chain" id="PRO_5042440742" evidence="1">
    <location>
        <begin position="19"/>
        <end position="159"/>
    </location>
</feature>
<comment type="caution">
    <text evidence="3">The sequence shown here is derived from an EMBL/GenBank/DDBJ whole genome shotgun (WGS) entry which is preliminary data.</text>
</comment>
<proteinExistence type="predicted"/>
<evidence type="ECO:0000313" key="2">
    <source>
        <dbReference type="EMBL" id="CAK5268672.1"/>
    </source>
</evidence>
<protein>
    <submittedName>
        <fullName evidence="3">Uncharacterized protein</fullName>
    </submittedName>
</protein>
<keyword evidence="4" id="KW-1185">Reference proteome</keyword>
<feature type="signal peptide" evidence="1">
    <location>
        <begin position="1"/>
        <end position="18"/>
    </location>
</feature>
<dbReference type="EMBL" id="CAVNYO010000144">
    <property type="protein sequence ID" value="CAK5269267.1"/>
    <property type="molecule type" value="Genomic_DNA"/>
</dbReference>
<dbReference type="AlphaFoldDB" id="A0AAD2H8A5"/>